<dbReference type="AlphaFoldDB" id="A0A9D5DBU4"/>
<sequence>MNWSKKPLIHIVPNGKYTSLAFYFMEFFCHSDIKFFLQICVAVFDFRLAADGMVEVSELVDKYYTSNNKIIMSRGCSEDTKVMCLLKICQQEAVRPWFGFLLQEILSFPCRCFVFSCDHNYDATMLVFYIHLLPLFEGTPQGGYVFRLDKKHAYAS</sequence>
<reference evidence="1" key="2">
    <citation type="journal article" date="2022" name="Hortic Res">
        <title>The genome of Dioscorea zingiberensis sheds light on the biosynthesis, origin and evolution of the medicinally important diosgenin saponins.</title>
        <authorList>
            <person name="Li Y."/>
            <person name="Tan C."/>
            <person name="Li Z."/>
            <person name="Guo J."/>
            <person name="Li S."/>
            <person name="Chen X."/>
            <person name="Wang C."/>
            <person name="Dai X."/>
            <person name="Yang H."/>
            <person name="Song W."/>
            <person name="Hou L."/>
            <person name="Xu J."/>
            <person name="Tong Z."/>
            <person name="Xu A."/>
            <person name="Yuan X."/>
            <person name="Wang W."/>
            <person name="Yang Q."/>
            <person name="Chen L."/>
            <person name="Sun Z."/>
            <person name="Wang K."/>
            <person name="Pan B."/>
            <person name="Chen J."/>
            <person name="Bao Y."/>
            <person name="Liu F."/>
            <person name="Qi X."/>
            <person name="Gang D.R."/>
            <person name="Wen J."/>
            <person name="Li J."/>
        </authorList>
    </citation>
    <scope>NUCLEOTIDE SEQUENCE</scope>
    <source>
        <strain evidence="1">Dzin_1.0</strain>
    </source>
</reference>
<evidence type="ECO:0000313" key="2">
    <source>
        <dbReference type="Proteomes" id="UP001085076"/>
    </source>
</evidence>
<comment type="caution">
    <text evidence="1">The sequence shown here is derived from an EMBL/GenBank/DDBJ whole genome shotgun (WGS) entry which is preliminary data.</text>
</comment>
<keyword evidence="2" id="KW-1185">Reference proteome</keyword>
<dbReference type="Proteomes" id="UP001085076">
    <property type="component" value="Miscellaneous, Linkage group lg01"/>
</dbReference>
<organism evidence="1 2">
    <name type="scientific">Dioscorea zingiberensis</name>
    <dbReference type="NCBI Taxonomy" id="325984"/>
    <lineage>
        <taxon>Eukaryota</taxon>
        <taxon>Viridiplantae</taxon>
        <taxon>Streptophyta</taxon>
        <taxon>Embryophyta</taxon>
        <taxon>Tracheophyta</taxon>
        <taxon>Spermatophyta</taxon>
        <taxon>Magnoliopsida</taxon>
        <taxon>Liliopsida</taxon>
        <taxon>Dioscoreales</taxon>
        <taxon>Dioscoreaceae</taxon>
        <taxon>Dioscorea</taxon>
    </lineage>
</organism>
<protein>
    <submittedName>
        <fullName evidence="1">Uncharacterized protein</fullName>
    </submittedName>
</protein>
<proteinExistence type="predicted"/>
<evidence type="ECO:0000313" key="1">
    <source>
        <dbReference type="EMBL" id="KAJ0987487.1"/>
    </source>
</evidence>
<gene>
    <name evidence="1" type="ORF">J5N97_005843</name>
</gene>
<dbReference type="EMBL" id="JAGGNH010000001">
    <property type="protein sequence ID" value="KAJ0987487.1"/>
    <property type="molecule type" value="Genomic_DNA"/>
</dbReference>
<reference evidence="1" key="1">
    <citation type="submission" date="2021-03" db="EMBL/GenBank/DDBJ databases">
        <authorList>
            <person name="Li Z."/>
            <person name="Yang C."/>
        </authorList>
    </citation>
    <scope>NUCLEOTIDE SEQUENCE</scope>
    <source>
        <strain evidence="1">Dzin_1.0</strain>
        <tissue evidence="1">Leaf</tissue>
    </source>
</reference>
<dbReference type="OrthoDB" id="773966at2759"/>
<accession>A0A9D5DBU4</accession>
<name>A0A9D5DBU4_9LILI</name>